<proteinExistence type="inferred from homology"/>
<dbReference type="InterPro" id="IPR036388">
    <property type="entry name" value="WH-like_DNA-bd_sf"/>
</dbReference>
<dbReference type="SMART" id="SM00531">
    <property type="entry name" value="TFIIE"/>
    <property type="match status" value="1"/>
</dbReference>
<keyword evidence="1 4" id="KW-0805">Transcription regulation</keyword>
<evidence type="ECO:0000259" key="6">
    <source>
        <dbReference type="PROSITE" id="PS51344"/>
    </source>
</evidence>
<dbReference type="PANTHER" id="PTHR13097:SF7">
    <property type="entry name" value="GENERAL TRANSCRIPTION FACTOR IIE SUBUNIT 1"/>
    <property type="match status" value="1"/>
</dbReference>
<organism evidence="7 8">
    <name type="scientific">Methanothermobacter wolfeii</name>
    <name type="common">Methanobacterium wolfei</name>
    <dbReference type="NCBI Taxonomy" id="145261"/>
    <lineage>
        <taxon>Archaea</taxon>
        <taxon>Methanobacteriati</taxon>
        <taxon>Methanobacteriota</taxon>
        <taxon>Methanomada group</taxon>
        <taxon>Methanobacteria</taxon>
        <taxon>Methanobacteriales</taxon>
        <taxon>Methanobacteriaceae</taxon>
        <taxon>Methanothermobacter</taxon>
    </lineage>
</organism>
<dbReference type="Proteomes" id="UP001369247">
    <property type="component" value="Unassembled WGS sequence"/>
</dbReference>
<comment type="similarity">
    <text evidence="4">Belongs to the TFE family.</text>
</comment>
<protein>
    <recommendedName>
        <fullName evidence="4 5">Transcription factor E</fullName>
        <shortName evidence="4">TFE</shortName>
    </recommendedName>
    <alternativeName>
        <fullName evidence="4">TFIIE subunit alpha homolog</fullName>
    </alternativeName>
    <alternativeName>
        <fullName evidence="4">Transcription initiation factor TFIIE</fullName>
    </alternativeName>
</protein>
<comment type="subunit">
    <text evidence="4">Monomer. Interaction with RNA polymerase subunits RpoF and RpoE is necessary for Tfe stimulatory transcription activity. Able to interact with Tbp and RNA polymerase in the absence of DNA promoter. Interacts both with the preinitiation and elongation complexes.</text>
</comment>
<dbReference type="NCBIfam" id="TIGR00373">
    <property type="entry name" value="transcription factor E"/>
    <property type="match status" value="1"/>
</dbReference>
<comment type="domain">
    <text evidence="4">The winged helix domain is involved in binding to DNA in the preinitiation complex.</text>
</comment>
<dbReference type="SUPFAM" id="SSF46785">
    <property type="entry name" value="Winged helix' DNA-binding domain"/>
    <property type="match status" value="1"/>
</dbReference>
<evidence type="ECO:0000313" key="7">
    <source>
        <dbReference type="EMBL" id="MEJ8543264.1"/>
    </source>
</evidence>
<dbReference type="InterPro" id="IPR039997">
    <property type="entry name" value="TFE"/>
</dbReference>
<evidence type="ECO:0000256" key="1">
    <source>
        <dbReference type="ARBA" id="ARBA00023015"/>
    </source>
</evidence>
<dbReference type="PANTHER" id="PTHR13097">
    <property type="entry name" value="TRANSCRIPTION INITIATION FACTOR IIE, ALPHA SUBUNIT"/>
    <property type="match status" value="1"/>
</dbReference>
<comment type="function">
    <text evidence="4">Transcription factor that plays a role in the activation of archaeal genes transcribed by RNA polymerase. Facilitates transcription initiation by enhancing TATA-box recognition by TATA-box-binding protein (Tbp), and transcription factor B (Tfb) and RNA polymerase recruitment. Not absolutely required for transcription in vitro, but particularly important in cases where Tbp or Tfb function is not optimal. It dynamically alters the nucleic acid-binding properties of RNA polymerases by stabilizing the initiation complex and destabilizing elongation complexes. Seems to translocate with the RNA polymerase following initiation and acts by binding to the non template strand of the transcription bubble in elongation complexes.</text>
</comment>
<dbReference type="InterPro" id="IPR016481">
    <property type="entry name" value="TF_E_archaea"/>
</dbReference>
<dbReference type="EMBL" id="JAXUHJ010000010">
    <property type="protein sequence ID" value="MEJ8543264.1"/>
    <property type="molecule type" value="Genomic_DNA"/>
</dbReference>
<gene>
    <name evidence="4 7" type="primary">tfe</name>
    <name evidence="7" type="ORF">U2150_07155</name>
</gene>
<keyword evidence="8" id="KW-1185">Reference proteome</keyword>
<dbReference type="Pfam" id="PF02002">
    <property type="entry name" value="TFIIE_alpha"/>
    <property type="match status" value="1"/>
</dbReference>
<dbReference type="NCBIfam" id="NF004910">
    <property type="entry name" value="PRK06266.1"/>
    <property type="match status" value="1"/>
</dbReference>
<dbReference type="InterPro" id="IPR002853">
    <property type="entry name" value="TFIIE_asu"/>
</dbReference>
<dbReference type="RefSeq" id="WP_340222515.1">
    <property type="nucleotide sequence ID" value="NZ_JAXUHJ010000010.1"/>
</dbReference>
<dbReference type="Gene3D" id="1.10.10.10">
    <property type="entry name" value="Winged helix-like DNA-binding domain superfamily/Winged helix DNA-binding domain"/>
    <property type="match status" value="1"/>
</dbReference>
<name>A0ABU8TW24_METWO</name>
<evidence type="ECO:0000256" key="4">
    <source>
        <dbReference type="HAMAP-Rule" id="MF_01909"/>
    </source>
</evidence>
<evidence type="ECO:0000256" key="5">
    <source>
        <dbReference type="NCBIfam" id="TIGR00373"/>
    </source>
</evidence>
<dbReference type="InterPro" id="IPR036390">
    <property type="entry name" value="WH_DNA-bd_sf"/>
</dbReference>
<dbReference type="InterPro" id="IPR017919">
    <property type="entry name" value="TFIIE/TFIIEa_HTH"/>
</dbReference>
<reference evidence="7 8" key="1">
    <citation type="submission" date="2023-12" db="EMBL/GenBank/DDBJ databases">
        <title>Phenotypic and Genomic Characterization of Methanothermobacter wolfeii Strain BSEL, a CO2-Capturing Archaeon with Minimal Nutrient Requirements.</title>
        <authorList>
            <person name="Ale Enriquez F."/>
            <person name="Ahring B.K."/>
        </authorList>
    </citation>
    <scope>NUCLEOTIDE SEQUENCE [LARGE SCALE GENOMIC DNA]</scope>
    <source>
        <strain evidence="7 8">BSEL-1</strain>
    </source>
</reference>
<dbReference type="HAMAP" id="MF_01909">
    <property type="entry name" value="TFE_arch"/>
    <property type="match status" value="1"/>
</dbReference>
<dbReference type="InterPro" id="IPR024550">
    <property type="entry name" value="TFIIEa/SarR/Rpc3_HTH_dom"/>
</dbReference>
<dbReference type="PIRSF" id="PIRSF006373">
    <property type="entry name" value="TF_E_archaea"/>
    <property type="match status" value="1"/>
</dbReference>
<feature type="domain" description="HTH TFE/IIEalpha-type" evidence="6">
    <location>
        <begin position="23"/>
        <end position="109"/>
    </location>
</feature>
<evidence type="ECO:0000256" key="2">
    <source>
        <dbReference type="ARBA" id="ARBA00023125"/>
    </source>
</evidence>
<dbReference type="PROSITE" id="PS51344">
    <property type="entry name" value="HTH_TFE_IIE"/>
    <property type="match status" value="1"/>
</dbReference>
<accession>A0ABU8TW24</accession>
<keyword evidence="2 4" id="KW-0238">DNA-binding</keyword>
<keyword evidence="3 4" id="KW-0804">Transcription</keyword>
<evidence type="ECO:0000313" key="8">
    <source>
        <dbReference type="Proteomes" id="UP001369247"/>
    </source>
</evidence>
<evidence type="ECO:0000256" key="3">
    <source>
        <dbReference type="ARBA" id="ARBA00023163"/>
    </source>
</evidence>
<sequence>MRQKILAQSVQLLFNAGGFQLVDEQAVQELIHEIITEDEEEEAVPVLKCLMEGTVTDEEISEKTQLKLNIVRRVLYKLYDAGVASYRRSKDPETQWYTYTWKFEPGKVTEMIKKKHSEIVEKLREALAFEKNNMFFVCVNGHYRFTFDEAAEENFTCPECGSEMEFMDNSEIIQQIKHELSLYENNGFDGGPDPGMNS</sequence>
<comment type="caution">
    <text evidence="7">The sequence shown here is derived from an EMBL/GenBank/DDBJ whole genome shotgun (WGS) entry which is preliminary data.</text>
</comment>